<keyword evidence="2" id="KW-1185">Reference proteome</keyword>
<accession>A0A1M7K1N0</accession>
<evidence type="ECO:0000313" key="2">
    <source>
        <dbReference type="Proteomes" id="UP000184420"/>
    </source>
</evidence>
<dbReference type="EMBL" id="FRBL01000009">
    <property type="protein sequence ID" value="SHM58707.1"/>
    <property type="molecule type" value="Genomic_DNA"/>
</dbReference>
<gene>
    <name evidence="1" type="ORF">SAMN05444266_10995</name>
</gene>
<dbReference type="AlphaFoldDB" id="A0A1M7K1N0"/>
<name>A0A1M7K1N0_9BACT</name>
<reference evidence="1 2" key="1">
    <citation type="submission" date="2016-11" db="EMBL/GenBank/DDBJ databases">
        <authorList>
            <person name="Jaros S."/>
            <person name="Januszkiewicz K."/>
            <person name="Wedrychowicz H."/>
        </authorList>
    </citation>
    <scope>NUCLEOTIDE SEQUENCE [LARGE SCALE GENOMIC DNA]</scope>
    <source>
        <strain evidence="1 2">DSM 27406</strain>
    </source>
</reference>
<proteinExistence type="predicted"/>
<evidence type="ECO:0000313" key="1">
    <source>
        <dbReference type="EMBL" id="SHM58707.1"/>
    </source>
</evidence>
<sequence>MESITFPVLLAGEGPFTIEVLDSPIFLSDVPMSTIKFGSLINAIVYECNGCCFKIVEISILKRISPWWQSLFGSPLMRVHIQYEKVDKGLKDIKNDILFSITKYPQYWEDTMPINTITQRVNEATSLKDVILFLSGLIYRR</sequence>
<organism evidence="1 2">
    <name type="scientific">Chitinophaga jiangningensis</name>
    <dbReference type="NCBI Taxonomy" id="1419482"/>
    <lineage>
        <taxon>Bacteria</taxon>
        <taxon>Pseudomonadati</taxon>
        <taxon>Bacteroidota</taxon>
        <taxon>Chitinophagia</taxon>
        <taxon>Chitinophagales</taxon>
        <taxon>Chitinophagaceae</taxon>
        <taxon>Chitinophaga</taxon>
    </lineage>
</organism>
<protein>
    <submittedName>
        <fullName evidence="1">Uncharacterized protein</fullName>
    </submittedName>
</protein>
<dbReference type="Proteomes" id="UP000184420">
    <property type="component" value="Unassembled WGS sequence"/>
</dbReference>